<dbReference type="InterPro" id="IPR013078">
    <property type="entry name" value="His_Pase_superF_clade-1"/>
</dbReference>
<organism evidence="1 2">
    <name type="scientific">Kaistia geumhonensis</name>
    <dbReference type="NCBI Taxonomy" id="410839"/>
    <lineage>
        <taxon>Bacteria</taxon>
        <taxon>Pseudomonadati</taxon>
        <taxon>Pseudomonadota</taxon>
        <taxon>Alphaproteobacteria</taxon>
        <taxon>Hyphomicrobiales</taxon>
        <taxon>Kaistiaceae</taxon>
        <taxon>Kaistia</taxon>
    </lineage>
</organism>
<keyword evidence="1" id="KW-0413">Isomerase</keyword>
<dbReference type="EC" id="5.4.2.12" evidence="1"/>
<dbReference type="CDD" id="cd07067">
    <property type="entry name" value="HP_PGM_like"/>
    <property type="match status" value="1"/>
</dbReference>
<dbReference type="InterPro" id="IPR029033">
    <property type="entry name" value="His_PPase_superfam"/>
</dbReference>
<evidence type="ECO:0000313" key="2">
    <source>
        <dbReference type="Proteomes" id="UP001223743"/>
    </source>
</evidence>
<sequence length="192" mass="21560">MPRIIFIRHGETDWNAEGRFQGQKDIPLNARGRAQARRNGETLIAALPDVVEFDFVASPLYRTRETMEIARGAMGLDPAGYRTDPILKEITFGHWEGFTAPELEVRFPDLVAQRDIDKWGFVPPGGESYADLSVRIGAWLDTVAYDTVVVSHGGVCRVLQGLLSSLDPHSVTMLNIRQDRVMVWDGEHVSWI</sequence>
<dbReference type="PANTHER" id="PTHR48100:SF59">
    <property type="entry name" value="ADENOSYLCOBALAMIN_ALPHA-RIBAZOLE PHOSPHATASE"/>
    <property type="match status" value="1"/>
</dbReference>
<dbReference type="RefSeq" id="WP_266280606.1">
    <property type="nucleotide sequence ID" value="NZ_JAPKNF010000001.1"/>
</dbReference>
<dbReference type="Pfam" id="PF00300">
    <property type="entry name" value="His_Phos_1"/>
    <property type="match status" value="1"/>
</dbReference>
<accession>A0ABU0M444</accession>
<keyword evidence="2" id="KW-1185">Reference proteome</keyword>
<protein>
    <submittedName>
        <fullName evidence="1">Phosphoglycerate mutase</fullName>
        <ecNumber evidence="1">5.4.2.12</ecNumber>
    </submittedName>
</protein>
<comment type="caution">
    <text evidence="1">The sequence shown here is derived from an EMBL/GenBank/DDBJ whole genome shotgun (WGS) entry which is preliminary data.</text>
</comment>
<dbReference type="SMART" id="SM00855">
    <property type="entry name" value="PGAM"/>
    <property type="match status" value="1"/>
</dbReference>
<dbReference type="InterPro" id="IPR050275">
    <property type="entry name" value="PGM_Phosphatase"/>
</dbReference>
<dbReference type="PIRSF" id="PIRSF000709">
    <property type="entry name" value="6PFK_2-Ptase"/>
    <property type="match status" value="1"/>
</dbReference>
<proteinExistence type="predicted"/>
<name>A0ABU0M444_9HYPH</name>
<gene>
    <name evidence="1" type="ORF">QO015_001337</name>
</gene>
<dbReference type="Gene3D" id="3.40.50.1240">
    <property type="entry name" value="Phosphoglycerate mutase-like"/>
    <property type="match status" value="1"/>
</dbReference>
<dbReference type="EMBL" id="JAUSWJ010000001">
    <property type="protein sequence ID" value="MDQ0515724.1"/>
    <property type="molecule type" value="Genomic_DNA"/>
</dbReference>
<reference evidence="1 2" key="1">
    <citation type="submission" date="2023-07" db="EMBL/GenBank/DDBJ databases">
        <title>Genomic Encyclopedia of Type Strains, Phase IV (KMG-IV): sequencing the most valuable type-strain genomes for metagenomic binning, comparative biology and taxonomic classification.</title>
        <authorList>
            <person name="Goeker M."/>
        </authorList>
    </citation>
    <scope>NUCLEOTIDE SEQUENCE [LARGE SCALE GENOMIC DNA]</scope>
    <source>
        <strain evidence="1 2">B1-1</strain>
    </source>
</reference>
<evidence type="ECO:0000313" key="1">
    <source>
        <dbReference type="EMBL" id="MDQ0515724.1"/>
    </source>
</evidence>
<dbReference type="PANTHER" id="PTHR48100">
    <property type="entry name" value="BROAD-SPECIFICITY PHOSPHATASE YOR283W-RELATED"/>
    <property type="match status" value="1"/>
</dbReference>
<dbReference type="Proteomes" id="UP001223743">
    <property type="component" value="Unassembled WGS sequence"/>
</dbReference>
<dbReference type="GO" id="GO:0004619">
    <property type="term" value="F:phosphoglycerate mutase activity"/>
    <property type="evidence" value="ECO:0007669"/>
    <property type="project" value="UniProtKB-EC"/>
</dbReference>
<dbReference type="SUPFAM" id="SSF53254">
    <property type="entry name" value="Phosphoglycerate mutase-like"/>
    <property type="match status" value="1"/>
</dbReference>